<sequence length="73" mass="8425">MYNLILCEKATGIILELDGKTRFLKSETNSRPFLSFEDIEDAENKANNLISKNDNLEIGMYDSNWNFIKSFSN</sequence>
<protein>
    <submittedName>
        <fullName evidence="1">Uncharacterized protein</fullName>
    </submittedName>
</protein>
<evidence type="ECO:0000313" key="2">
    <source>
        <dbReference type="Proteomes" id="UP000245250"/>
    </source>
</evidence>
<reference evidence="1 2" key="1">
    <citation type="submission" date="2018-05" db="EMBL/GenBank/DDBJ databases">
        <title>Genome sequencing of Flavobacterium sp. HYN0056.</title>
        <authorList>
            <person name="Yi H."/>
            <person name="Baek C."/>
        </authorList>
    </citation>
    <scope>NUCLEOTIDE SEQUENCE [LARGE SCALE GENOMIC DNA]</scope>
    <source>
        <strain evidence="1 2">HYN0056</strain>
    </source>
</reference>
<dbReference type="OrthoDB" id="1366355at2"/>
<gene>
    <name evidence="1" type="ORF">HYN56_00890</name>
</gene>
<proteinExistence type="predicted"/>
<dbReference type="EMBL" id="CP029255">
    <property type="protein sequence ID" value="AWK02843.1"/>
    <property type="molecule type" value="Genomic_DNA"/>
</dbReference>
<name>A0A2S1YFL9_9FLAO</name>
<dbReference type="KEGG" id="fcr:HYN56_00890"/>
<dbReference type="RefSeq" id="WP_109190464.1">
    <property type="nucleotide sequence ID" value="NZ_CP029255.1"/>
</dbReference>
<accession>A0A2S1YFL9</accession>
<keyword evidence="2" id="KW-1185">Reference proteome</keyword>
<organism evidence="1 2">
    <name type="scientific">Flavobacterium crocinum</name>
    <dbReference type="NCBI Taxonomy" id="2183896"/>
    <lineage>
        <taxon>Bacteria</taxon>
        <taxon>Pseudomonadati</taxon>
        <taxon>Bacteroidota</taxon>
        <taxon>Flavobacteriia</taxon>
        <taxon>Flavobacteriales</taxon>
        <taxon>Flavobacteriaceae</taxon>
        <taxon>Flavobacterium</taxon>
    </lineage>
</organism>
<evidence type="ECO:0000313" key="1">
    <source>
        <dbReference type="EMBL" id="AWK02843.1"/>
    </source>
</evidence>
<dbReference type="Proteomes" id="UP000245250">
    <property type="component" value="Chromosome"/>
</dbReference>
<dbReference type="AlphaFoldDB" id="A0A2S1YFL9"/>